<evidence type="ECO:0000256" key="1">
    <source>
        <dbReference type="ARBA" id="ARBA00008875"/>
    </source>
</evidence>
<dbReference type="Pfam" id="PF01229">
    <property type="entry name" value="Glyco_hydro_39"/>
    <property type="match status" value="1"/>
</dbReference>
<evidence type="ECO:0000313" key="5">
    <source>
        <dbReference type="EMBL" id="MDQ0288085.1"/>
    </source>
</evidence>
<dbReference type="PANTHER" id="PTHR12631">
    <property type="entry name" value="ALPHA-L-IDURONIDASE"/>
    <property type="match status" value="1"/>
</dbReference>
<feature type="domain" description="Glycosyl hydrolases family 39 N-terminal catalytic" evidence="4">
    <location>
        <begin position="71"/>
        <end position="270"/>
    </location>
</feature>
<dbReference type="SUPFAM" id="SSF51445">
    <property type="entry name" value="(Trans)glycosidases"/>
    <property type="match status" value="1"/>
</dbReference>
<dbReference type="InterPro" id="IPR017853">
    <property type="entry name" value="GH"/>
</dbReference>
<dbReference type="PANTHER" id="PTHR12631:SF10">
    <property type="entry name" value="BETA-XYLOSIDASE-LIKE PROTEIN-RELATED"/>
    <property type="match status" value="1"/>
</dbReference>
<proteinExistence type="inferred from homology"/>
<keyword evidence="2" id="KW-0378">Hydrolase</keyword>
<organism evidence="5 6">
    <name type="scientific">Oligosphaera ethanolica</name>
    <dbReference type="NCBI Taxonomy" id="760260"/>
    <lineage>
        <taxon>Bacteria</taxon>
        <taxon>Pseudomonadati</taxon>
        <taxon>Lentisphaerota</taxon>
        <taxon>Oligosphaeria</taxon>
        <taxon>Oligosphaerales</taxon>
        <taxon>Oligosphaeraceae</taxon>
        <taxon>Oligosphaera</taxon>
    </lineage>
</organism>
<evidence type="ECO:0000256" key="3">
    <source>
        <dbReference type="ARBA" id="ARBA00023295"/>
    </source>
</evidence>
<keyword evidence="3" id="KW-0326">Glycosidase</keyword>
<evidence type="ECO:0000313" key="6">
    <source>
        <dbReference type="Proteomes" id="UP001238163"/>
    </source>
</evidence>
<dbReference type="Gene3D" id="3.20.20.80">
    <property type="entry name" value="Glycosidases"/>
    <property type="match status" value="1"/>
</dbReference>
<name>A0AAE4AM67_9BACT</name>
<dbReference type="AlphaFoldDB" id="A0AAE4AM67"/>
<dbReference type="GO" id="GO:0004553">
    <property type="term" value="F:hydrolase activity, hydrolyzing O-glycosyl compounds"/>
    <property type="evidence" value="ECO:0007669"/>
    <property type="project" value="TreeGrafter"/>
</dbReference>
<protein>
    <recommendedName>
        <fullName evidence="4">Glycosyl hydrolases family 39 N-terminal catalytic domain-containing protein</fullName>
    </recommendedName>
</protein>
<reference evidence="5" key="1">
    <citation type="submission" date="2023-07" db="EMBL/GenBank/DDBJ databases">
        <title>Genomic Encyclopedia of Type Strains, Phase IV (KMG-IV): sequencing the most valuable type-strain genomes for metagenomic binning, comparative biology and taxonomic classification.</title>
        <authorList>
            <person name="Goeker M."/>
        </authorList>
    </citation>
    <scope>NUCLEOTIDE SEQUENCE</scope>
    <source>
        <strain evidence="5">DSM 24202</strain>
    </source>
</reference>
<dbReference type="RefSeq" id="WP_307259257.1">
    <property type="nucleotide sequence ID" value="NZ_JAUSVL010000001.1"/>
</dbReference>
<keyword evidence="6" id="KW-1185">Reference proteome</keyword>
<evidence type="ECO:0000256" key="2">
    <source>
        <dbReference type="ARBA" id="ARBA00022801"/>
    </source>
</evidence>
<evidence type="ECO:0000259" key="4">
    <source>
        <dbReference type="Pfam" id="PF01229"/>
    </source>
</evidence>
<comment type="caution">
    <text evidence="5">The sequence shown here is derived from an EMBL/GenBank/DDBJ whole genome shotgun (WGS) entry which is preliminary data.</text>
</comment>
<sequence length="448" mass="50862">MKIAVDFAAACGRKIKPLHGINNSPIALYKPLPELLQAGIPYIRLHDTGGAYGGNCYVDIPNVFPDFNADENDPASYRFEFTDAYFKQLVASGMKIFYRLGVTIENNFRLHAYRIAPPADPAKWARICEHVVRHYNEGWANGCHYGIEYWEIWNEPENPPMWSGTRDQFFELYQVTATHLRECFPHIKIGGYASCGFYAINRPKPTEFFKSFITWFDEFLQLVRKNKLPLDFYSWHLYTTDPEEIILHARYVRQKLDEYGFQQVESIFNEWNFVSPDEERRWDLMKEAPGAAFVAAAFALMQRDSIDKAMYYDALPTRRYCGLYYFPSGKTTKTYCSFLAFNQLYKLGDECAASCDGKNAYVLAAAAGTKGAVLAVNNSKKGKKVVWDIKNAPAAMQAFLISSKHALDRVDFTADFSLPPFSVLLLLSNDDLQKTAAVSATGKFAGLG</sequence>
<accession>A0AAE4AM67</accession>
<comment type="similarity">
    <text evidence="1">Belongs to the glycosyl hydrolase 39 family.</text>
</comment>
<gene>
    <name evidence="5" type="ORF">J3R75_000192</name>
</gene>
<dbReference type="EMBL" id="JAUSVL010000001">
    <property type="protein sequence ID" value="MDQ0288085.1"/>
    <property type="molecule type" value="Genomic_DNA"/>
</dbReference>
<dbReference type="InterPro" id="IPR049166">
    <property type="entry name" value="GH39_cat"/>
</dbReference>
<dbReference type="InterPro" id="IPR051923">
    <property type="entry name" value="Glycosyl_Hydrolase_39"/>
</dbReference>
<dbReference type="Proteomes" id="UP001238163">
    <property type="component" value="Unassembled WGS sequence"/>
</dbReference>